<dbReference type="GO" id="GO:0042158">
    <property type="term" value="P:lipoprotein biosynthetic process"/>
    <property type="evidence" value="ECO:0007669"/>
    <property type="project" value="UniProtKB-UniRule"/>
</dbReference>
<keyword evidence="2 7" id="KW-1003">Cell membrane</keyword>
<dbReference type="GO" id="GO:0005886">
    <property type="term" value="C:plasma membrane"/>
    <property type="evidence" value="ECO:0007669"/>
    <property type="project" value="UniProtKB-SubCell"/>
</dbReference>
<dbReference type="NCBIfam" id="TIGR00544">
    <property type="entry name" value="lgt"/>
    <property type="match status" value="1"/>
</dbReference>
<dbReference type="GO" id="GO:0008961">
    <property type="term" value="F:phosphatidylglycerol-prolipoprotein diacylglyceryl transferase activity"/>
    <property type="evidence" value="ECO:0007669"/>
    <property type="project" value="UniProtKB-UniRule"/>
</dbReference>
<dbReference type="InterPro" id="IPR001640">
    <property type="entry name" value="Lgt"/>
</dbReference>
<keyword evidence="3 7" id="KW-0808">Transferase</keyword>
<evidence type="ECO:0000256" key="3">
    <source>
        <dbReference type="ARBA" id="ARBA00022679"/>
    </source>
</evidence>
<comment type="caution">
    <text evidence="7">Lacks conserved residue(s) required for the propagation of feature annotation.</text>
</comment>
<keyword evidence="5 7" id="KW-1133">Transmembrane helix</keyword>
<dbReference type="AlphaFoldDB" id="H5SMK7"/>
<keyword evidence="8" id="KW-0328">Glycosyltransferase</keyword>
<evidence type="ECO:0000256" key="1">
    <source>
        <dbReference type="ARBA" id="ARBA00007150"/>
    </source>
</evidence>
<keyword evidence="4 7" id="KW-0812">Transmembrane</keyword>
<protein>
    <recommendedName>
        <fullName evidence="7">Phosphatidylglycerol--prolipoprotein diacylglyceryl transferase</fullName>
        <ecNumber evidence="7">2.5.1.145</ecNumber>
    </recommendedName>
</protein>
<sequence>MYVIAIVIGIFLTRREAARKGLPLTLDDILDFVLITVPVAIIGARLYYVAFQWSNFYVPGDLLKTLLNIIAIWEGGLAIHGGILAGLLMLWVYARWKKVSLWQFADAVAPSMILGQALGRFGNFMNGDAYGTPIGPEWPSWLDWVGVVYKEGTPAFQQWGHIPTHPTMLYEMGGDLIIFGLLMWLRTKNFQDGFIASLYIVLYSFLRFWMEFLRADALWLIPDVLRAAQVISVLLFLIFGGLILWKKLYVRRTAGPDLYASV</sequence>
<reference evidence="8" key="2">
    <citation type="journal article" date="2012" name="PLoS ONE">
        <title>A Deeply Branching Thermophilic Bacterium with an Ancient Acetyl-CoA Pathway Dominates a Subsurface Ecosystem.</title>
        <authorList>
            <person name="Takami H."/>
            <person name="Noguchi H."/>
            <person name="Takaki Y."/>
            <person name="Uchiyama I."/>
            <person name="Toyoda A."/>
            <person name="Nishi S."/>
            <person name="Chee G.-J."/>
            <person name="Arai W."/>
            <person name="Nunoura T."/>
            <person name="Itoh T."/>
            <person name="Hattori M."/>
            <person name="Takai K."/>
        </authorList>
    </citation>
    <scope>NUCLEOTIDE SEQUENCE</scope>
</reference>
<keyword evidence="6 7" id="KW-0472">Membrane</keyword>
<dbReference type="UniPathway" id="UPA00664"/>
<evidence type="ECO:0000256" key="4">
    <source>
        <dbReference type="ARBA" id="ARBA00022692"/>
    </source>
</evidence>
<dbReference type="Pfam" id="PF01790">
    <property type="entry name" value="LGT"/>
    <property type="match status" value="1"/>
</dbReference>
<feature type="binding site" evidence="7">
    <location>
        <position position="120"/>
    </location>
    <ligand>
        <name>a 1,2-diacyl-sn-glycero-3-phospho-(1'-sn-glycerol)</name>
        <dbReference type="ChEBI" id="CHEBI:64716"/>
    </ligand>
</feature>
<evidence type="ECO:0000256" key="2">
    <source>
        <dbReference type="ARBA" id="ARBA00022475"/>
    </source>
</evidence>
<dbReference type="PANTHER" id="PTHR30589">
    <property type="entry name" value="PROLIPOPROTEIN DIACYLGLYCERYL TRANSFERASE"/>
    <property type="match status" value="1"/>
</dbReference>
<dbReference type="EC" id="2.5.1.145" evidence="7"/>
<comment type="catalytic activity">
    <reaction evidence="7">
        <text>L-cysteinyl-[prolipoprotein] + a 1,2-diacyl-sn-glycero-3-phospho-(1'-sn-glycerol) = an S-1,2-diacyl-sn-glyceryl-L-cysteinyl-[prolipoprotein] + sn-glycerol 1-phosphate + H(+)</text>
        <dbReference type="Rhea" id="RHEA:56712"/>
        <dbReference type="Rhea" id="RHEA-COMP:14679"/>
        <dbReference type="Rhea" id="RHEA-COMP:14680"/>
        <dbReference type="ChEBI" id="CHEBI:15378"/>
        <dbReference type="ChEBI" id="CHEBI:29950"/>
        <dbReference type="ChEBI" id="CHEBI:57685"/>
        <dbReference type="ChEBI" id="CHEBI:64716"/>
        <dbReference type="ChEBI" id="CHEBI:140658"/>
        <dbReference type="EC" id="2.5.1.145"/>
    </reaction>
</comment>
<name>H5SMK7_9BACT</name>
<gene>
    <name evidence="7" type="primary">lgt</name>
    <name evidence="8" type="ORF">HGMM_F50D11C02</name>
</gene>
<evidence type="ECO:0000313" key="8">
    <source>
        <dbReference type="EMBL" id="BAL57393.1"/>
    </source>
</evidence>
<comment type="subcellular location">
    <subcellularLocation>
        <location evidence="7">Cell membrane</location>
        <topology evidence="7">Multi-pass membrane protein</topology>
    </subcellularLocation>
</comment>
<dbReference type="PANTHER" id="PTHR30589:SF0">
    <property type="entry name" value="PHOSPHATIDYLGLYCEROL--PROLIPOPROTEIN DIACYLGLYCERYL TRANSFERASE"/>
    <property type="match status" value="1"/>
</dbReference>
<feature type="transmembrane region" description="Helical" evidence="7">
    <location>
        <begin position="70"/>
        <end position="94"/>
    </location>
</feature>
<organism evidence="8">
    <name type="scientific">uncultured Acetothermia bacterium</name>
    <dbReference type="NCBI Taxonomy" id="236499"/>
    <lineage>
        <taxon>Bacteria</taxon>
        <taxon>Candidatus Bipolaricaulota</taxon>
        <taxon>environmental samples</taxon>
    </lineage>
</organism>
<accession>H5SMK7</accession>
<evidence type="ECO:0000256" key="5">
    <source>
        <dbReference type="ARBA" id="ARBA00022989"/>
    </source>
</evidence>
<feature type="transmembrane region" description="Helical" evidence="7">
    <location>
        <begin position="29"/>
        <end position="50"/>
    </location>
</feature>
<dbReference type="EMBL" id="AP011775">
    <property type="protein sequence ID" value="BAL57393.1"/>
    <property type="molecule type" value="Genomic_DNA"/>
</dbReference>
<dbReference type="HAMAP" id="MF_01147">
    <property type="entry name" value="Lgt"/>
    <property type="match status" value="1"/>
</dbReference>
<comment type="pathway">
    <text evidence="7">Protein modification; lipoprotein biosynthesis (diacylglyceryl transfer).</text>
</comment>
<evidence type="ECO:0000256" key="7">
    <source>
        <dbReference type="HAMAP-Rule" id="MF_01147"/>
    </source>
</evidence>
<reference evidence="8" key="1">
    <citation type="journal article" date="2005" name="Environ. Microbiol.">
        <title>Genetic and functional properties of uncultivated thermophilic crenarchaeotes from a subsurface gold mine as revealed by analysis of genome fragments.</title>
        <authorList>
            <person name="Nunoura T."/>
            <person name="Hirayama H."/>
            <person name="Takami H."/>
            <person name="Oida H."/>
            <person name="Nishi S."/>
            <person name="Shimamura S."/>
            <person name="Suzuki Y."/>
            <person name="Inagaki F."/>
            <person name="Takai K."/>
            <person name="Nealson K.H."/>
            <person name="Horikoshi K."/>
        </authorList>
    </citation>
    <scope>NUCLEOTIDE SEQUENCE</scope>
</reference>
<feature type="transmembrane region" description="Helical" evidence="7">
    <location>
        <begin position="224"/>
        <end position="245"/>
    </location>
</feature>
<proteinExistence type="inferred from homology"/>
<evidence type="ECO:0000256" key="6">
    <source>
        <dbReference type="ARBA" id="ARBA00023136"/>
    </source>
</evidence>
<feature type="transmembrane region" description="Helical" evidence="7">
    <location>
        <begin position="193"/>
        <end position="212"/>
    </location>
</feature>
<comment type="function">
    <text evidence="7">Catalyzes the transfer of the diacylglyceryl group from phosphatidylglycerol to the sulfhydryl group of the N-terminal cysteine of a prolipoprotein, the first step in the formation of mature lipoproteins.</text>
</comment>
<comment type="similarity">
    <text evidence="1 7">Belongs to the Lgt family.</text>
</comment>